<proteinExistence type="inferred from homology"/>
<protein>
    <recommendedName>
        <fullName evidence="15">RecBCD enzyme subunit RecB</fullName>
        <ecNumber evidence="15">3.1.11.5</ecNumber>
        <ecNumber evidence="15">5.6.2.4</ecNumber>
    </recommendedName>
    <alternativeName>
        <fullName evidence="15">DNA 3'-5' helicase subunit RecB</fullName>
    </alternativeName>
    <alternativeName>
        <fullName evidence="15">Exonuclease V subunit RecB</fullName>
        <shortName evidence="15">ExoV subunit RecB</shortName>
    </alternativeName>
    <alternativeName>
        <fullName evidence="15">Helicase/nuclease RecBCD subunit RecB</fullName>
    </alternativeName>
</protein>
<keyword evidence="11 15" id="KW-0234">DNA repair</keyword>
<dbReference type="HAMAP" id="MF_01485">
    <property type="entry name" value="RecB"/>
    <property type="match status" value="1"/>
</dbReference>
<dbReference type="InterPro" id="IPR014017">
    <property type="entry name" value="DNA_helicase_UvrD-like_C"/>
</dbReference>
<organism evidence="19 20">
    <name type="scientific">Wohlfahrtiimonas larvae</name>
    <dbReference type="NCBI Taxonomy" id="1157986"/>
    <lineage>
        <taxon>Bacteria</taxon>
        <taxon>Pseudomonadati</taxon>
        <taxon>Pseudomonadota</taxon>
        <taxon>Gammaproteobacteria</taxon>
        <taxon>Cardiobacteriales</taxon>
        <taxon>Ignatzschineriaceae</taxon>
        <taxon>Wohlfahrtiimonas</taxon>
    </lineage>
</organism>
<comment type="function">
    <text evidence="15">A helicase/nuclease that prepares dsDNA breaks (DSB) for recombinational DNA repair. Binds to DSBs and unwinds DNA via a highly rapid and processive ATP-dependent bidirectional helicase activity. Unwinds dsDNA until it encounters a Chi (crossover hotspot instigator) sequence from the 3' direction. Cuts ssDNA a few nucleotides 3' to the Chi site. The properties and activities of the enzyme are changed at Chi. The Chi-altered holoenzyme produces a long 3'-ssDNA overhang and facilitates RecA-binding to the ssDNA for homologous DNA recombination and repair. Holoenzyme degrades any linearized DNA that is unable to undergo homologous recombination. In the holoenzyme this subunit contributes ATPase, 3'-5' helicase, exonuclease activity and loads RecA onto ssDNA.</text>
</comment>
<feature type="binding site" evidence="15">
    <location>
        <position position="971"/>
    </location>
    <ligand>
        <name>Mg(2+)</name>
        <dbReference type="ChEBI" id="CHEBI:18420"/>
    </ligand>
</feature>
<evidence type="ECO:0000256" key="6">
    <source>
        <dbReference type="ARBA" id="ARBA00022806"/>
    </source>
</evidence>
<dbReference type="EC" id="5.6.2.4" evidence="15"/>
<keyword evidence="10 15" id="KW-0238">DNA-binding</keyword>
<keyword evidence="9 15" id="KW-0460">Magnesium</keyword>
<dbReference type="Gene3D" id="3.40.50.300">
    <property type="entry name" value="P-loop containing nucleotide triphosphate hydrolases"/>
    <property type="match status" value="3"/>
</dbReference>
<reference evidence="20" key="1">
    <citation type="journal article" date="2019" name="Int. J. Syst. Evol. Microbiol.">
        <title>The Global Catalogue of Microorganisms (GCM) 10K type strain sequencing project: providing services to taxonomists for standard genome sequencing and annotation.</title>
        <authorList>
            <consortium name="The Broad Institute Genomics Platform"/>
            <consortium name="The Broad Institute Genome Sequencing Center for Infectious Disease"/>
            <person name="Wu L."/>
            <person name="Ma J."/>
        </authorList>
    </citation>
    <scope>NUCLEOTIDE SEQUENCE [LARGE SCALE GENOMIC DNA]</scope>
    <source>
        <strain evidence="20">JCM 18424</strain>
    </source>
</reference>
<dbReference type="PANTHER" id="PTHR11070">
    <property type="entry name" value="UVRD / RECB / PCRA DNA HELICASE FAMILY MEMBER"/>
    <property type="match status" value="1"/>
</dbReference>
<feature type="region of interest" description="DNA-binding and helicase activity, interacts with RecC" evidence="15">
    <location>
        <begin position="1"/>
        <end position="762"/>
    </location>
</feature>
<dbReference type="InterPro" id="IPR011335">
    <property type="entry name" value="Restrct_endonuc-II-like"/>
</dbReference>
<keyword evidence="12 15" id="KW-0413">Isomerase</keyword>
<evidence type="ECO:0000259" key="18">
    <source>
        <dbReference type="PROSITE" id="PS51217"/>
    </source>
</evidence>
<name>A0ABP9MX92_9GAMM</name>
<keyword evidence="6 15" id="KW-0347">Helicase</keyword>
<keyword evidence="5 15" id="KW-0378">Hydrolase</keyword>
<evidence type="ECO:0000259" key="17">
    <source>
        <dbReference type="PROSITE" id="PS51198"/>
    </source>
</evidence>
<evidence type="ECO:0000313" key="20">
    <source>
        <dbReference type="Proteomes" id="UP001500631"/>
    </source>
</evidence>
<feature type="binding site" evidence="15">
    <location>
        <position position="855"/>
    </location>
    <ligand>
        <name>Mg(2+)</name>
        <dbReference type="ChEBI" id="CHEBI:18420"/>
    </ligand>
</feature>
<comment type="catalytic activity">
    <reaction evidence="15">
        <text>Exonucleolytic cleavage (in the presence of ATP) in either 5'- to 3'- or 3'- to 5'-direction to yield 5'-phosphooligonucleotides.</text>
        <dbReference type="EC" id="3.1.11.5"/>
    </reaction>
</comment>
<evidence type="ECO:0000256" key="14">
    <source>
        <dbReference type="ARBA" id="ARBA00048988"/>
    </source>
</evidence>
<comment type="domain">
    <text evidence="15">The N-terminal DNA-binding domain is a ssDNA-dependent ATPase and has ATP-dependent 3'-5' helicase function. This domain interacts with RecC.</text>
</comment>
<dbReference type="EC" id="3.1.11.5" evidence="15"/>
<comment type="subunit">
    <text evidence="15">Heterotrimer of RecB, RecC and RecD. All subunits contribute to DNA-binding. Interacts with RecA.</text>
</comment>
<evidence type="ECO:0000256" key="13">
    <source>
        <dbReference type="ARBA" id="ARBA00034617"/>
    </source>
</evidence>
<dbReference type="InterPro" id="IPR027417">
    <property type="entry name" value="P-loop_NTPase"/>
</dbReference>
<comment type="cofactor">
    <cofactor evidence="15">
        <name>Mg(2+)</name>
        <dbReference type="ChEBI" id="CHEBI:18420"/>
    </cofactor>
    <text evidence="15">Binds 1 Mg(2+) ion per subunit.</text>
</comment>
<evidence type="ECO:0000256" key="5">
    <source>
        <dbReference type="ARBA" id="ARBA00022801"/>
    </source>
</evidence>
<comment type="similarity">
    <text evidence="15">Belongs to the helicase family. UvrD subfamily.</text>
</comment>
<dbReference type="Gene3D" id="3.90.320.10">
    <property type="match status" value="1"/>
</dbReference>
<comment type="catalytic activity">
    <reaction evidence="13 15">
        <text>Couples ATP hydrolysis with the unwinding of duplex DNA by translocating in the 3'-5' direction.</text>
        <dbReference type="EC" id="5.6.2.4"/>
    </reaction>
</comment>
<evidence type="ECO:0000256" key="16">
    <source>
        <dbReference type="PROSITE-ProRule" id="PRU00560"/>
    </source>
</evidence>
<dbReference type="SUPFAM" id="SSF52540">
    <property type="entry name" value="P-loop containing nucleoside triphosphate hydrolases"/>
    <property type="match status" value="1"/>
</dbReference>
<dbReference type="InterPro" id="IPR011604">
    <property type="entry name" value="PDDEXK-like_dom_sf"/>
</dbReference>
<evidence type="ECO:0000256" key="7">
    <source>
        <dbReference type="ARBA" id="ARBA00022839"/>
    </source>
</evidence>
<feature type="domain" description="UvrD-like helicase C-terminal" evidence="18">
    <location>
        <begin position="356"/>
        <end position="650"/>
    </location>
</feature>
<comment type="caution">
    <text evidence="19">The sequence shown here is derived from an EMBL/GenBank/DDBJ whole genome shotgun (WGS) entry which is preliminary data.</text>
</comment>
<dbReference type="InterPro" id="IPR004586">
    <property type="entry name" value="RecB"/>
</dbReference>
<evidence type="ECO:0000256" key="15">
    <source>
        <dbReference type="HAMAP-Rule" id="MF_01485"/>
    </source>
</evidence>
<gene>
    <name evidence="15" type="primary">recB</name>
    <name evidence="19" type="ORF">GCM10023338_22700</name>
</gene>
<keyword evidence="3 15" id="KW-0547">Nucleotide-binding</keyword>
<dbReference type="Pfam" id="PF13361">
    <property type="entry name" value="UvrD_C"/>
    <property type="match status" value="1"/>
</dbReference>
<keyword evidence="8 15" id="KW-0067">ATP-binding</keyword>
<dbReference type="PANTHER" id="PTHR11070:SF23">
    <property type="entry name" value="RECBCD ENZYME SUBUNIT RECB"/>
    <property type="match status" value="1"/>
</dbReference>
<comment type="catalytic activity">
    <reaction evidence="14 15">
        <text>ATP + H2O = ADP + phosphate + H(+)</text>
        <dbReference type="Rhea" id="RHEA:13065"/>
        <dbReference type="ChEBI" id="CHEBI:15377"/>
        <dbReference type="ChEBI" id="CHEBI:15378"/>
        <dbReference type="ChEBI" id="CHEBI:30616"/>
        <dbReference type="ChEBI" id="CHEBI:43474"/>
        <dbReference type="ChEBI" id="CHEBI:456216"/>
        <dbReference type="EC" id="5.6.2.4"/>
    </reaction>
</comment>
<keyword evidence="1 15" id="KW-0540">Nuclease</keyword>
<evidence type="ECO:0000256" key="12">
    <source>
        <dbReference type="ARBA" id="ARBA00023235"/>
    </source>
</evidence>
<keyword evidence="2 15" id="KW-0479">Metal-binding</keyword>
<feature type="active site" description="For nuclease activity" evidence="15">
    <location>
        <position position="984"/>
    </location>
</feature>
<keyword evidence="20" id="KW-1185">Reference proteome</keyword>
<evidence type="ECO:0000256" key="3">
    <source>
        <dbReference type="ARBA" id="ARBA00022741"/>
    </source>
</evidence>
<dbReference type="Pfam" id="PF12705">
    <property type="entry name" value="PDDEXK_1"/>
    <property type="match status" value="1"/>
</dbReference>
<dbReference type="RefSeq" id="WP_077926754.1">
    <property type="nucleotide sequence ID" value="NZ_BAABKE010000009.1"/>
</dbReference>
<keyword evidence="7 15" id="KW-0269">Exonuclease</keyword>
<dbReference type="InterPro" id="IPR014016">
    <property type="entry name" value="UvrD-like_ATP-bd"/>
</dbReference>
<dbReference type="SUPFAM" id="SSF52980">
    <property type="entry name" value="Restriction endonuclease-like"/>
    <property type="match status" value="1"/>
</dbReference>
<feature type="region of interest" description="Nuclease activity, interacts with RecD and RecA" evidence="15">
    <location>
        <begin position="798"/>
        <end position="1080"/>
    </location>
</feature>
<evidence type="ECO:0000256" key="8">
    <source>
        <dbReference type="ARBA" id="ARBA00022840"/>
    </source>
</evidence>
<dbReference type="PROSITE" id="PS51198">
    <property type="entry name" value="UVRD_HELICASE_ATP_BIND"/>
    <property type="match status" value="1"/>
</dbReference>
<feature type="binding site" evidence="15">
    <location>
        <position position="984"/>
    </location>
    <ligand>
        <name>Mg(2+)</name>
        <dbReference type="ChEBI" id="CHEBI:18420"/>
    </ligand>
</feature>
<accession>A0ABP9MX92</accession>
<feature type="domain" description="UvrD-like helicase ATP-binding" evidence="17">
    <location>
        <begin position="1"/>
        <end position="355"/>
    </location>
</feature>
<evidence type="ECO:0000256" key="10">
    <source>
        <dbReference type="ARBA" id="ARBA00023125"/>
    </source>
</evidence>
<dbReference type="Proteomes" id="UP001500631">
    <property type="component" value="Unassembled WGS sequence"/>
</dbReference>
<dbReference type="Pfam" id="PF00580">
    <property type="entry name" value="UvrD-helicase"/>
    <property type="match status" value="1"/>
</dbReference>
<keyword evidence="4 15" id="KW-0227">DNA damage</keyword>
<evidence type="ECO:0000313" key="19">
    <source>
        <dbReference type="EMBL" id="GAA5103762.1"/>
    </source>
</evidence>
<evidence type="ECO:0000256" key="11">
    <source>
        <dbReference type="ARBA" id="ARBA00023204"/>
    </source>
</evidence>
<dbReference type="CDD" id="cd22352">
    <property type="entry name" value="RecB_C-like"/>
    <property type="match status" value="1"/>
</dbReference>
<comment type="domain">
    <text evidence="15">The C-terminal domain has nuclease activity and interacts with RecD. It interacts with RecA, facilitating its loading onto ssDNA.</text>
</comment>
<dbReference type="InterPro" id="IPR000212">
    <property type="entry name" value="DNA_helicase_UvrD/REP"/>
</dbReference>
<evidence type="ECO:0000256" key="4">
    <source>
        <dbReference type="ARBA" id="ARBA00022763"/>
    </source>
</evidence>
<dbReference type="PROSITE" id="PS51217">
    <property type="entry name" value="UVRD_HELICASE_CTER"/>
    <property type="match status" value="1"/>
</dbReference>
<comment type="miscellaneous">
    <text evidence="15">In the RecBCD complex, RecB has a slow 3'-5' helicase, an exonuclease activity and loads RecA onto ssDNA, RecD has a fast 5'-3' helicase activity, while RecC stimulates the ATPase and processivity of the RecB helicase and contributes to recognition of the Chi site.</text>
</comment>
<evidence type="ECO:0000256" key="2">
    <source>
        <dbReference type="ARBA" id="ARBA00022723"/>
    </source>
</evidence>
<evidence type="ECO:0000256" key="1">
    <source>
        <dbReference type="ARBA" id="ARBA00022722"/>
    </source>
</evidence>
<dbReference type="InterPro" id="IPR038726">
    <property type="entry name" value="PDDEXK_AddAB-type"/>
</dbReference>
<feature type="binding site" evidence="16">
    <location>
        <begin position="19"/>
        <end position="26"/>
    </location>
    <ligand>
        <name>ATP</name>
        <dbReference type="ChEBI" id="CHEBI:30616"/>
    </ligand>
</feature>
<sequence length="1080" mass="124996">MKIISPIHSSLLGKTLIEASAGTGKTYTITSLVIRYILGIELTKPLKLNDILIVTFTKAATAELRTRIYDRILEVQQAFKTENSHDEFIQDILALIPKSEYIKARAILNEAERFMSDANIFTIHSFCQRFLSQNPLDSKLPFEAKLETSDYELKTEAAKQFWREVCYYFSERLATIAYPIYKNPAHVQNNISPFLSIAENLITPQNIEELEIAILNCQGNDGELDHNQTQTILWAFATQQFYRIFIALKQKNNLLFFDDLINETEKLITHATPKQLEKIRNQYKVAMIDEFQDTDDVQYKIFSQLFGNSDDSTLLMIGDPKQSIYKFRGADINTYLNAKHAADHQYSLGTNYRSSEKVVQGINELFSQSNNPFLTKDIPFQPVATPEQSKHNYLTVNDVQQKGIGIAYLEGNNNKGNFQKTSAEYITKRIQQLLTHGKIHQNRETRAIKHQDITILVRGKSDASVLLNALHNANLPAVYLSDKSNVFKSKAAELLHLFLTSLLDSRNQELMKQTFASLLYQLSLQELHGLLENHQQYEDFLIEREQCLQDWDKIGIIPMIDQFLHRYHRIHRFRNHTDFDRIMTDLRHLCELLQAQSLLAPTKEALLEWFTQQINSPDDSIDELNGSSNSLRLESEMNVITIMTIHGSKGLEFPITFIPSNFEAKIDKPPYIVEQKDGEKTLDYSKNEAQELLSFSNEQAENARLLYVALTRAKYYCEFTLSENFLSGNSKTPINDKVIFSTLFNTEKNEAFSLERLQELQHIQILPMKVQEEVDYIAKPELNNDLTAAVFTGKINRAWNISSFTQLTKDAPHSYFMHENQDETDIEETIIDSTIEPTPSIFTFPKGAHTGTFMHELFERHKPQDLLNKEYLTNILSRTFFSEEVSNNLDIWVDVVLNWLADIFKNELLPNLTFAESLQTNALHELEFLFPVKRPFTAEKFNHYLQNYRDSETLPQLNFFTLQGMMKGFIDLIFVHNGKFYIADYKTNYLGDSPKDYNEANIHQAMLDAYYDVQYLIYSVALMRYLKFRLPNFNYDEHFGGIFYLFVRGMSHSGNHGIYFRKPKEEDIIALDQLMGADHE</sequence>
<dbReference type="EMBL" id="BAABKE010000009">
    <property type="protein sequence ID" value="GAA5103762.1"/>
    <property type="molecule type" value="Genomic_DNA"/>
</dbReference>
<evidence type="ECO:0000256" key="9">
    <source>
        <dbReference type="ARBA" id="ARBA00022842"/>
    </source>
</evidence>
<dbReference type="Gene3D" id="1.10.486.10">
    <property type="entry name" value="PCRA, domain 4"/>
    <property type="match status" value="1"/>
</dbReference>